<evidence type="ECO:0000313" key="4">
    <source>
        <dbReference type="Proteomes" id="UP000231407"/>
    </source>
</evidence>
<organism evidence="3 4">
    <name type="scientific">Candidatus Shapirobacteria bacterium CG06_land_8_20_14_3_00_40_12</name>
    <dbReference type="NCBI Taxonomy" id="1974881"/>
    <lineage>
        <taxon>Bacteria</taxon>
        <taxon>Candidatus Shapironibacteriota</taxon>
    </lineage>
</organism>
<evidence type="ECO:0000259" key="2">
    <source>
        <dbReference type="Pfam" id="PF08308"/>
    </source>
</evidence>
<dbReference type="EMBL" id="PEWA01000015">
    <property type="protein sequence ID" value="PIU73654.1"/>
    <property type="molecule type" value="Genomic_DNA"/>
</dbReference>
<proteinExistence type="predicted"/>
<dbReference type="InterPro" id="IPR013229">
    <property type="entry name" value="PEGA"/>
</dbReference>
<sequence length="374" mass="41551">MAQNSNQKSFLVIVSVLSVVISLTYLISILARGYQPDFNDGFKFKATGLLSATSKPKSASVFINGQLYTATDDTINLSPGKYQVKIIKDGYQPWSKNIEIQKEMVVQTEATLFRSAPDFSPITQNGALNPTVNLDKNSLIFSVSKAGASKDNGIYLIETYSSPLPLGKNTSKQIIGNFPSIDWSNFSFTFSPNSKQILAISHTQNTAYLLNLEASGSKKPTDVSNLITFINNDWQKQRSQILLSKLERLPAKLRPLVATQSADILFSEDDSKALYLSQKGSYLVYDLNKDISYPIGNLNEIDNPFWLPNSNNLVYSNKSQQIKTVEYDGSNQSTIFAGKFSNNLILPWSDGSKIIVYTRPFPEAPENLYSVSIR</sequence>
<feature type="transmembrane region" description="Helical" evidence="1">
    <location>
        <begin position="12"/>
        <end position="34"/>
    </location>
</feature>
<dbReference type="Pfam" id="PF08308">
    <property type="entry name" value="PEGA"/>
    <property type="match status" value="1"/>
</dbReference>
<evidence type="ECO:0000256" key="1">
    <source>
        <dbReference type="SAM" id="Phobius"/>
    </source>
</evidence>
<accession>A0A2M7ASR0</accession>
<feature type="domain" description="PEGA" evidence="2">
    <location>
        <begin position="48"/>
        <end position="112"/>
    </location>
</feature>
<dbReference type="SUPFAM" id="SSF82171">
    <property type="entry name" value="DPP6 N-terminal domain-like"/>
    <property type="match status" value="1"/>
</dbReference>
<name>A0A2M7ASR0_9BACT</name>
<dbReference type="Proteomes" id="UP000231407">
    <property type="component" value="Unassembled WGS sequence"/>
</dbReference>
<keyword evidence="1" id="KW-1133">Transmembrane helix</keyword>
<keyword evidence="1" id="KW-0472">Membrane</keyword>
<evidence type="ECO:0000313" key="3">
    <source>
        <dbReference type="EMBL" id="PIU73654.1"/>
    </source>
</evidence>
<protein>
    <recommendedName>
        <fullName evidence="2">PEGA domain-containing protein</fullName>
    </recommendedName>
</protein>
<dbReference type="AlphaFoldDB" id="A0A2M7ASR0"/>
<reference evidence="4" key="1">
    <citation type="submission" date="2017-09" db="EMBL/GenBank/DDBJ databases">
        <title>Depth-based differentiation of microbial function through sediment-hosted aquifers and enrichment of novel symbionts in the deep terrestrial subsurface.</title>
        <authorList>
            <person name="Probst A.J."/>
            <person name="Ladd B."/>
            <person name="Jarett J.K."/>
            <person name="Geller-Mcgrath D.E."/>
            <person name="Sieber C.M.K."/>
            <person name="Emerson J.B."/>
            <person name="Anantharaman K."/>
            <person name="Thomas B.C."/>
            <person name="Malmstrom R."/>
            <person name="Stieglmeier M."/>
            <person name="Klingl A."/>
            <person name="Woyke T."/>
            <person name="Ryan C.M."/>
            <person name="Banfield J.F."/>
        </authorList>
    </citation>
    <scope>NUCLEOTIDE SEQUENCE [LARGE SCALE GENOMIC DNA]</scope>
</reference>
<comment type="caution">
    <text evidence="3">The sequence shown here is derived from an EMBL/GenBank/DDBJ whole genome shotgun (WGS) entry which is preliminary data.</text>
</comment>
<gene>
    <name evidence="3" type="ORF">COS78_01245</name>
</gene>
<keyword evidence="1" id="KW-0812">Transmembrane</keyword>